<reference evidence="1 2" key="1">
    <citation type="submission" date="2018-10" db="EMBL/GenBank/DDBJ databases">
        <title>Fifty Aureobasidium pullulans genomes reveal a recombining polyextremotolerant generalist.</title>
        <authorList>
            <person name="Gostincar C."/>
            <person name="Turk M."/>
            <person name="Zajc J."/>
            <person name="Gunde-Cimerman N."/>
        </authorList>
    </citation>
    <scope>NUCLEOTIDE SEQUENCE [LARGE SCALE GENOMIC DNA]</scope>
    <source>
        <strain evidence="1 2">EXF-6604</strain>
    </source>
</reference>
<accession>A0A4S9L4J3</accession>
<organism evidence="1 2">
    <name type="scientific">Aureobasidium pullulans</name>
    <name type="common">Black yeast</name>
    <name type="synonym">Pullularia pullulans</name>
    <dbReference type="NCBI Taxonomy" id="5580"/>
    <lineage>
        <taxon>Eukaryota</taxon>
        <taxon>Fungi</taxon>
        <taxon>Dikarya</taxon>
        <taxon>Ascomycota</taxon>
        <taxon>Pezizomycotina</taxon>
        <taxon>Dothideomycetes</taxon>
        <taxon>Dothideomycetidae</taxon>
        <taxon>Dothideales</taxon>
        <taxon>Saccotheciaceae</taxon>
        <taxon>Aureobasidium</taxon>
    </lineage>
</organism>
<evidence type="ECO:0000313" key="2">
    <source>
        <dbReference type="Proteomes" id="UP000306584"/>
    </source>
</evidence>
<evidence type="ECO:0000313" key="1">
    <source>
        <dbReference type="EMBL" id="THY24007.1"/>
    </source>
</evidence>
<protein>
    <submittedName>
        <fullName evidence="1">Uncharacterized protein</fullName>
    </submittedName>
</protein>
<proteinExistence type="predicted"/>
<comment type="caution">
    <text evidence="1">The sequence shown here is derived from an EMBL/GenBank/DDBJ whole genome shotgun (WGS) entry which is preliminary data.</text>
</comment>
<dbReference type="Proteomes" id="UP000306584">
    <property type="component" value="Unassembled WGS sequence"/>
</dbReference>
<name>A0A4S9L4J3_AURPU</name>
<sequence length="328" mass="37959">MIRLASKKPTRGDLKSNAEDFWKCLVKADRISCYAYKAYFNVHYEHMCTQTSRKGAKKACKACENHREANAKSTFDQIDMANITMLVNATTPICSVNSEKKLSGVTLKMLKQRAFIHSFDTIGNDTYDASGHCEACTSTRRRRFCIVVWRLYFLLYSSPNYFSPISSIRIYPRKSNRMPHSYDDGGFLPGTENLNINNLQDLERAFDRNDEEGQQISTKLLTISAEIEALEEASARPDLAPPLRHISRVLRLRRQLLSDLDQLLDNWNVYMDLRDVEMHVEVFWGDMDVQDAADERYRHECHANRIRGLYVQAKRDWSEMLGGFVRMT</sequence>
<dbReference type="EMBL" id="QZBD01000227">
    <property type="protein sequence ID" value="THY24007.1"/>
    <property type="molecule type" value="Genomic_DNA"/>
</dbReference>
<dbReference type="AlphaFoldDB" id="A0A4S9L4J3"/>
<gene>
    <name evidence="1" type="ORF">D6D01_05763</name>
</gene>